<dbReference type="Proteomes" id="UP000033572">
    <property type="component" value="Unassembled WGS sequence"/>
</dbReference>
<feature type="region of interest" description="Disordered" evidence="1">
    <location>
        <begin position="37"/>
        <end position="78"/>
    </location>
</feature>
<proteinExistence type="predicted"/>
<protein>
    <submittedName>
        <fullName evidence="3">Uncharacterized protein</fullName>
    </submittedName>
</protein>
<evidence type="ECO:0000256" key="2">
    <source>
        <dbReference type="SAM" id="Phobius"/>
    </source>
</evidence>
<evidence type="ECO:0000256" key="1">
    <source>
        <dbReference type="SAM" id="MobiDB-lite"/>
    </source>
</evidence>
<dbReference type="AlphaFoldDB" id="A0A0F0KTP0"/>
<evidence type="ECO:0000313" key="3">
    <source>
        <dbReference type="EMBL" id="KJL22611.1"/>
    </source>
</evidence>
<dbReference type="GeneID" id="94444865"/>
<dbReference type="PATRIC" id="fig|104336.4.peg.1325"/>
<feature type="compositionally biased region" description="Polar residues" evidence="1">
    <location>
        <begin position="44"/>
        <end position="63"/>
    </location>
</feature>
<accession>A0A0F0KTP0</accession>
<keyword evidence="4" id="KW-1185">Reference proteome</keyword>
<keyword evidence="2" id="KW-0812">Transmembrane</keyword>
<dbReference type="KEGG" id="mfol:DXT68_10700"/>
<gene>
    <name evidence="3" type="ORF">RN50_01289</name>
</gene>
<organism evidence="3 4">
    <name type="scientific">Microbacterium foliorum</name>
    <dbReference type="NCBI Taxonomy" id="104336"/>
    <lineage>
        <taxon>Bacteria</taxon>
        <taxon>Bacillati</taxon>
        <taxon>Actinomycetota</taxon>
        <taxon>Actinomycetes</taxon>
        <taxon>Micrococcales</taxon>
        <taxon>Microbacteriaceae</taxon>
        <taxon>Microbacterium</taxon>
    </lineage>
</organism>
<comment type="caution">
    <text evidence="3">The sequence shown here is derived from an EMBL/GenBank/DDBJ whole genome shotgun (WGS) entry which is preliminary data.</text>
</comment>
<keyword evidence="2" id="KW-0472">Membrane</keyword>
<evidence type="ECO:0000313" key="4">
    <source>
        <dbReference type="Proteomes" id="UP000033572"/>
    </source>
</evidence>
<dbReference type="RefSeq" id="WP_045253696.1">
    <property type="nucleotide sequence ID" value="NZ_CP031425.1"/>
</dbReference>
<keyword evidence="2" id="KW-1133">Transmembrane helix</keyword>
<name>A0A0F0KTP0_9MICO</name>
<sequence length="141" mass="14596">MSETADQSSRRPVLAVAVLAVVLVVIAVIVGMLMTNPGPGGTAVPSSELTETPAATTGPSGSDTPDDEGGDMTPGSTFGAFLPESMGGEEAIDELGDRIAVVAKRNNKTVEELSDLLLRDRSAQISPEGFIVYKDSFDNAE</sequence>
<feature type="transmembrane region" description="Helical" evidence="2">
    <location>
        <begin position="12"/>
        <end position="34"/>
    </location>
</feature>
<reference evidence="3 4" key="1">
    <citation type="submission" date="2015-02" db="EMBL/GenBank/DDBJ databases">
        <title>Draft genome sequences of ten Microbacterium spp. with emphasis on heavy metal contaminated environments.</title>
        <authorList>
            <person name="Corretto E."/>
        </authorList>
    </citation>
    <scope>NUCLEOTIDE SEQUENCE [LARGE SCALE GENOMIC DNA]</scope>
    <source>
        <strain evidence="3 4">DSM 12966</strain>
    </source>
</reference>
<dbReference type="EMBL" id="JYIU01000038">
    <property type="protein sequence ID" value="KJL22611.1"/>
    <property type="molecule type" value="Genomic_DNA"/>
</dbReference>